<dbReference type="Proteomes" id="UP000619244">
    <property type="component" value="Unassembled WGS sequence"/>
</dbReference>
<comment type="caution">
    <text evidence="2">The sequence shown here is derived from an EMBL/GenBank/DDBJ whole genome shotgun (WGS) entry which is preliminary data.</text>
</comment>
<accession>A0A918U4B6</accession>
<reference evidence="2" key="2">
    <citation type="submission" date="2020-09" db="EMBL/GenBank/DDBJ databases">
        <authorList>
            <person name="Sun Q."/>
            <person name="Ohkuma M."/>
        </authorList>
    </citation>
    <scope>NUCLEOTIDE SEQUENCE</scope>
    <source>
        <strain evidence="2">JCM 4790</strain>
    </source>
</reference>
<dbReference type="EMBL" id="BMVU01000026">
    <property type="protein sequence ID" value="GGX89023.1"/>
    <property type="molecule type" value="Genomic_DNA"/>
</dbReference>
<proteinExistence type="predicted"/>
<sequence>MGDIARLARQIICTTVDPPGVFARAGGTADEAPPFAPVNDHQCTAHSEERARAARRPLTGRPASKKARNAHRFPRGLSALPANPFTGTIRMPNFRPADGIRREH</sequence>
<organism evidence="2 3">
    <name type="scientific">Streptomyces minutiscleroticus</name>
    <dbReference type="NCBI Taxonomy" id="68238"/>
    <lineage>
        <taxon>Bacteria</taxon>
        <taxon>Bacillati</taxon>
        <taxon>Actinomycetota</taxon>
        <taxon>Actinomycetes</taxon>
        <taxon>Kitasatosporales</taxon>
        <taxon>Streptomycetaceae</taxon>
        <taxon>Streptomyces</taxon>
    </lineage>
</organism>
<gene>
    <name evidence="2" type="ORF">GCM10010358_48850</name>
</gene>
<reference evidence="2" key="1">
    <citation type="journal article" date="2014" name="Int. J. Syst. Evol. Microbiol.">
        <title>Complete genome sequence of Corynebacterium casei LMG S-19264T (=DSM 44701T), isolated from a smear-ripened cheese.</title>
        <authorList>
            <consortium name="US DOE Joint Genome Institute (JGI-PGF)"/>
            <person name="Walter F."/>
            <person name="Albersmeier A."/>
            <person name="Kalinowski J."/>
            <person name="Ruckert C."/>
        </authorList>
    </citation>
    <scope>NUCLEOTIDE SEQUENCE</scope>
    <source>
        <strain evidence="2">JCM 4790</strain>
    </source>
</reference>
<evidence type="ECO:0000256" key="1">
    <source>
        <dbReference type="SAM" id="MobiDB-lite"/>
    </source>
</evidence>
<name>A0A918U4B6_9ACTN</name>
<evidence type="ECO:0000313" key="3">
    <source>
        <dbReference type="Proteomes" id="UP000619244"/>
    </source>
</evidence>
<protein>
    <submittedName>
        <fullName evidence="2">Uncharacterized protein</fullName>
    </submittedName>
</protein>
<keyword evidence="3" id="KW-1185">Reference proteome</keyword>
<evidence type="ECO:0000313" key="2">
    <source>
        <dbReference type="EMBL" id="GGX89023.1"/>
    </source>
</evidence>
<feature type="region of interest" description="Disordered" evidence="1">
    <location>
        <begin position="45"/>
        <end position="104"/>
    </location>
</feature>
<dbReference type="AlphaFoldDB" id="A0A918U4B6"/>
<feature type="compositionally biased region" description="Basic residues" evidence="1">
    <location>
        <begin position="63"/>
        <end position="74"/>
    </location>
</feature>